<dbReference type="InterPro" id="IPR054187">
    <property type="entry name" value="DUF6892"/>
</dbReference>
<evidence type="ECO:0000259" key="2">
    <source>
        <dbReference type="Pfam" id="PF24880"/>
    </source>
</evidence>
<dbReference type="EMBL" id="CP102382">
    <property type="protein sequence ID" value="UUV22381.1"/>
    <property type="molecule type" value="Genomic_DNA"/>
</dbReference>
<evidence type="ECO:0000313" key="3">
    <source>
        <dbReference type="EMBL" id="UUV22381.1"/>
    </source>
</evidence>
<gene>
    <name evidence="3" type="ORF">NPX36_04900</name>
</gene>
<evidence type="ECO:0000313" key="4">
    <source>
        <dbReference type="Proteomes" id="UP001317001"/>
    </source>
</evidence>
<organism evidence="3 4">
    <name type="scientific">Paenimyroides aestuarii</name>
    <dbReference type="NCBI Taxonomy" id="2968490"/>
    <lineage>
        <taxon>Bacteria</taxon>
        <taxon>Pseudomonadati</taxon>
        <taxon>Bacteroidota</taxon>
        <taxon>Flavobacteriia</taxon>
        <taxon>Flavobacteriales</taxon>
        <taxon>Flavobacteriaceae</taxon>
        <taxon>Paenimyroides</taxon>
    </lineage>
</organism>
<feature type="domain" description="DUF6892" evidence="1">
    <location>
        <begin position="153"/>
        <end position="285"/>
    </location>
</feature>
<proteinExistence type="predicted"/>
<dbReference type="InterPro" id="IPR056640">
    <property type="entry name" value="DUF7738"/>
</dbReference>
<dbReference type="RefSeq" id="WP_257500298.1">
    <property type="nucleotide sequence ID" value="NZ_CP102382.1"/>
</dbReference>
<dbReference type="Pfam" id="PF24880">
    <property type="entry name" value="DUF7738"/>
    <property type="match status" value="1"/>
</dbReference>
<evidence type="ECO:0000259" key="1">
    <source>
        <dbReference type="Pfam" id="PF21832"/>
    </source>
</evidence>
<dbReference type="Proteomes" id="UP001317001">
    <property type="component" value="Chromosome"/>
</dbReference>
<sequence length="289" mass="34120">MNIYCTKHELQINNTPIHFPIQFEQIIAALGEPNRVVNNEKYTFEKTYVWDALGIKVMESVGAISNIMLHYRHSDGLKVAPTQLFDGVLHLDGNAFVLPNHPVEGAFLKGFWTVSRLQRPEDKQPFGVSIWHNKFFEIPADKYNIPKLNEEIIEFTDFNFKLCIIQILMYEKELLQPKFDIYEFIKWYKQRTIDTEEERFEPIPEVMQYFKQLPIPKRFAKEITEIYQDGGNEIYLNTCLECEGYEDYWDIESTEDTKHFPHLKSAVLCYAKPHILDELKAKGIESRWI</sequence>
<reference evidence="3 4" key="1">
    <citation type="submission" date="2022-08" db="EMBL/GenBank/DDBJ databases">
        <title>Myroides zhujiangensis sp. nov., a novel bacterium isolated from sediment in the Pearl River Estuary.</title>
        <authorList>
            <person name="Cui L."/>
        </authorList>
    </citation>
    <scope>NUCLEOTIDE SEQUENCE [LARGE SCALE GENOMIC DNA]</scope>
    <source>
        <strain evidence="3 4">SCSIO 72103</strain>
    </source>
</reference>
<name>A0ABY5NUW2_9FLAO</name>
<keyword evidence="4" id="KW-1185">Reference proteome</keyword>
<accession>A0ABY5NUW2</accession>
<protein>
    <submittedName>
        <fullName evidence="3">Uncharacterized protein</fullName>
    </submittedName>
</protein>
<feature type="domain" description="DUF7738" evidence="2">
    <location>
        <begin position="2"/>
        <end position="96"/>
    </location>
</feature>
<dbReference type="Pfam" id="PF21832">
    <property type="entry name" value="DUF6892"/>
    <property type="match status" value="1"/>
</dbReference>